<keyword evidence="3" id="KW-1185">Reference proteome</keyword>
<gene>
    <name evidence="2" type="ORF">H2O64_06420</name>
</gene>
<feature type="signal peptide" evidence="1">
    <location>
        <begin position="1"/>
        <end position="22"/>
    </location>
</feature>
<dbReference type="RefSeq" id="WP_187561341.1">
    <property type="nucleotide sequence ID" value="NZ_JACGWS010000003.1"/>
</dbReference>
<reference evidence="2 3" key="1">
    <citation type="submission" date="2020-07" db="EMBL/GenBank/DDBJ databases">
        <title>Description of Kordia aestuariivivens sp. nov., isolated from a tidal flat.</title>
        <authorList>
            <person name="Park S."/>
            <person name="Yoon J.-H."/>
        </authorList>
    </citation>
    <scope>NUCLEOTIDE SEQUENCE [LARGE SCALE GENOMIC DNA]</scope>
    <source>
        <strain evidence="2 3">YSTF-M3</strain>
    </source>
</reference>
<name>A0ABR7Q782_9FLAO</name>
<accession>A0ABR7Q782</accession>
<proteinExistence type="predicted"/>
<evidence type="ECO:0000313" key="3">
    <source>
        <dbReference type="Proteomes" id="UP000619238"/>
    </source>
</evidence>
<protein>
    <submittedName>
        <fullName evidence="2">Uncharacterized protein</fullName>
    </submittedName>
</protein>
<organism evidence="2 3">
    <name type="scientific">Kordia aestuariivivens</name>
    <dbReference type="NCBI Taxonomy" id="2759037"/>
    <lineage>
        <taxon>Bacteria</taxon>
        <taxon>Pseudomonadati</taxon>
        <taxon>Bacteroidota</taxon>
        <taxon>Flavobacteriia</taxon>
        <taxon>Flavobacteriales</taxon>
        <taxon>Flavobacteriaceae</taxon>
        <taxon>Kordia</taxon>
    </lineage>
</organism>
<keyword evidence="1" id="KW-0732">Signal</keyword>
<sequence>MKKLIIRVAFAAAILFSGVMLFQIENVDAQTDAQTVESRLGKWISIYQGGQNPTHQECIAHYTAECRTGDTRKVPIADAGPAVPINN</sequence>
<comment type="caution">
    <text evidence="2">The sequence shown here is derived from an EMBL/GenBank/DDBJ whole genome shotgun (WGS) entry which is preliminary data.</text>
</comment>
<evidence type="ECO:0000256" key="1">
    <source>
        <dbReference type="SAM" id="SignalP"/>
    </source>
</evidence>
<evidence type="ECO:0000313" key="2">
    <source>
        <dbReference type="EMBL" id="MBC8754298.1"/>
    </source>
</evidence>
<feature type="chain" id="PRO_5047445295" evidence="1">
    <location>
        <begin position="23"/>
        <end position="87"/>
    </location>
</feature>
<dbReference type="EMBL" id="JACGWS010000003">
    <property type="protein sequence ID" value="MBC8754298.1"/>
    <property type="molecule type" value="Genomic_DNA"/>
</dbReference>
<dbReference type="Proteomes" id="UP000619238">
    <property type="component" value="Unassembled WGS sequence"/>
</dbReference>